<gene>
    <name evidence="2" type="ORF">ATZ35_07035</name>
</gene>
<dbReference type="KEGG" id="erx:ATZ35_07035"/>
<proteinExistence type="predicted"/>
<organism evidence="2 3">
    <name type="scientific">Enterococcus rotai</name>
    <dbReference type="NCBI Taxonomy" id="118060"/>
    <lineage>
        <taxon>Bacteria</taxon>
        <taxon>Bacillati</taxon>
        <taxon>Bacillota</taxon>
        <taxon>Bacilli</taxon>
        <taxon>Lactobacillales</taxon>
        <taxon>Enterococcaceae</taxon>
        <taxon>Enterococcus</taxon>
    </lineage>
</organism>
<evidence type="ECO:0008006" key="4">
    <source>
        <dbReference type="Google" id="ProtNLM"/>
    </source>
</evidence>
<dbReference type="Pfam" id="PF10112">
    <property type="entry name" value="Halogen_Hydrol"/>
    <property type="match status" value="1"/>
</dbReference>
<accession>A0A0U2X9X2</accession>
<feature type="coiled-coil region" evidence="1">
    <location>
        <begin position="22"/>
        <end position="49"/>
    </location>
</feature>
<dbReference type="STRING" id="118060.ATZ35_07035"/>
<dbReference type="RefSeq" id="WP_208930130.1">
    <property type="nucleotide sequence ID" value="NZ_CP013655.1"/>
</dbReference>
<dbReference type="AlphaFoldDB" id="A0A0U2X9X2"/>
<dbReference type="EMBL" id="CP013655">
    <property type="protein sequence ID" value="ALS36920.1"/>
    <property type="molecule type" value="Genomic_DNA"/>
</dbReference>
<evidence type="ECO:0000313" key="2">
    <source>
        <dbReference type="EMBL" id="ALS36920.1"/>
    </source>
</evidence>
<evidence type="ECO:0000256" key="1">
    <source>
        <dbReference type="SAM" id="Coils"/>
    </source>
</evidence>
<sequence>MKIIGFLLLLLILKGIEYFARVHAYKKRIKEYQKENELTTDEIVLFKETMSIAKDQIILLELTINKSKALMKIETKEKGLGSSKLLFSELMEQPKRMTELEQFLYIKLPGIVEASEKFIQIQEAQLSTADIERSKKMIMETITSYSSSITDEYEEIIQDASEDIYLTKKLIEGK</sequence>
<dbReference type="Proteomes" id="UP000067523">
    <property type="component" value="Chromosome"/>
</dbReference>
<protein>
    <recommendedName>
        <fullName evidence="4">5-bromo-4-chloroindolyl phosphate hydrolysis protein</fullName>
    </recommendedName>
</protein>
<name>A0A0U2X9X2_9ENTE</name>
<keyword evidence="3" id="KW-1185">Reference proteome</keyword>
<dbReference type="InterPro" id="IPR018770">
    <property type="entry name" value="ChloroindolylP_hydrolase"/>
</dbReference>
<keyword evidence="1" id="KW-0175">Coiled coil</keyword>
<evidence type="ECO:0000313" key="3">
    <source>
        <dbReference type="Proteomes" id="UP000067523"/>
    </source>
</evidence>
<reference evidence="3" key="1">
    <citation type="submission" date="2015-12" db="EMBL/GenBank/DDBJ databases">
        <authorList>
            <person name="Lauer A."/>
            <person name="Humrighouse B."/>
            <person name="Loparev V."/>
            <person name="Shewmaker P.L."/>
            <person name="Whitney A.M."/>
            <person name="McLaughlin R.W."/>
        </authorList>
    </citation>
    <scope>NUCLEOTIDE SEQUENCE [LARGE SCALE GENOMIC DNA]</scope>
    <source>
        <strain evidence="3">LMG 26678</strain>
    </source>
</reference>